<evidence type="ECO:0008006" key="4">
    <source>
        <dbReference type="Google" id="ProtNLM"/>
    </source>
</evidence>
<organism evidence="2 3">
    <name type="scientific">Salinispira pacifica</name>
    <dbReference type="NCBI Taxonomy" id="1307761"/>
    <lineage>
        <taxon>Bacteria</taxon>
        <taxon>Pseudomonadati</taxon>
        <taxon>Spirochaetota</taxon>
        <taxon>Spirochaetia</taxon>
        <taxon>Spirochaetales</taxon>
        <taxon>Spirochaetaceae</taxon>
        <taxon>Salinispira</taxon>
    </lineage>
</organism>
<dbReference type="EMBL" id="CP006939">
    <property type="protein sequence ID" value="AHC13690.1"/>
    <property type="molecule type" value="Genomic_DNA"/>
</dbReference>
<dbReference type="KEGG" id="slr:L21SP2_0248"/>
<evidence type="ECO:0000313" key="3">
    <source>
        <dbReference type="Proteomes" id="UP000018680"/>
    </source>
</evidence>
<protein>
    <recommendedName>
        <fullName evidence="4">LPP20 lipoprotein</fullName>
    </recommendedName>
</protein>
<dbReference type="AlphaFoldDB" id="V5WDK1"/>
<sequence>MKISRLISNIILSALLLSLAACAGGRGLTRDLPQWVISPPQSDDENEYFVVNAGSDSGNLADAEEAAALNLLGEINRVLGVDISMISDARARGTLESYEAEVVQSVQQQAEGRISGLRIVDRYVIQTDSGVTVYILASYERSELESERRRRQALLEERRDAVAVPEEKGEQAESAGRLYEAFRFYADAAVAASSSDIRNSQVKLERNLQNAQRVLANMELSLLDGPDTLMLGEAQQRPFRIQVLDSRGRGGGITPFVVSYRESVNNRGRQVRETVNSDSSGIISYQIGNPGIIGRQFISFYLDADPVLENLRQAGLEGSPQFSAMEDVAADIRVRFEFEVVSRASEVPTAVFIREFDIAGNTIDSSSVHDGFIQELSSAGFTVIDLRTMNGDFADPLELDGSRDEFLSRVRNSVDPDVQRVIFGSARIVEVDERDGFIVRVQGSVTAVDLSSNRILATLESTKNSRGASSSRAVSSAFANLGSDLAGRMLSSLR</sequence>
<evidence type="ECO:0000313" key="2">
    <source>
        <dbReference type="EMBL" id="AHC13690.1"/>
    </source>
</evidence>
<feature type="signal peptide" evidence="1">
    <location>
        <begin position="1"/>
        <end position="23"/>
    </location>
</feature>
<dbReference type="STRING" id="1307761.L21SP2_0248"/>
<name>V5WDK1_9SPIO</name>
<keyword evidence="3" id="KW-1185">Reference proteome</keyword>
<dbReference type="Proteomes" id="UP000018680">
    <property type="component" value="Chromosome"/>
</dbReference>
<gene>
    <name evidence="2" type="ORF">L21SP2_0248</name>
</gene>
<reference evidence="2 3" key="1">
    <citation type="journal article" date="2015" name="Stand. Genomic Sci.">
        <title>Complete genome sequence and description of Salinispira pacifica gen. nov., sp. nov., a novel spirochaete isolated form a hypersaline microbial mat.</title>
        <authorList>
            <person name="Ben Hania W."/>
            <person name="Joseph M."/>
            <person name="Schumann P."/>
            <person name="Bunk B."/>
            <person name="Fiebig A."/>
            <person name="Sproer C."/>
            <person name="Klenk H.P."/>
            <person name="Fardeau M.L."/>
            <person name="Spring S."/>
        </authorList>
    </citation>
    <scope>NUCLEOTIDE SEQUENCE [LARGE SCALE GENOMIC DNA]</scope>
    <source>
        <strain evidence="2 3">L21-RPul-D2</strain>
    </source>
</reference>
<dbReference type="PROSITE" id="PS51257">
    <property type="entry name" value="PROKAR_LIPOPROTEIN"/>
    <property type="match status" value="1"/>
</dbReference>
<keyword evidence="1" id="KW-0732">Signal</keyword>
<dbReference type="RefSeq" id="WP_024266623.1">
    <property type="nucleotide sequence ID" value="NC_023035.1"/>
</dbReference>
<proteinExistence type="predicted"/>
<dbReference type="HOGENOM" id="CLU_529897_0_0_12"/>
<evidence type="ECO:0000256" key="1">
    <source>
        <dbReference type="SAM" id="SignalP"/>
    </source>
</evidence>
<feature type="chain" id="PRO_5004743058" description="LPP20 lipoprotein" evidence="1">
    <location>
        <begin position="24"/>
        <end position="494"/>
    </location>
</feature>
<accession>V5WDK1</accession>